<dbReference type="InterPro" id="IPR002143">
    <property type="entry name" value="Ribosomal_uL1"/>
</dbReference>
<evidence type="ECO:0000256" key="1">
    <source>
        <dbReference type="ARBA" id="ARBA00010531"/>
    </source>
</evidence>
<dbReference type="Gene3D" id="3.30.190.20">
    <property type="match status" value="1"/>
</dbReference>
<name>A0A7J4IX94_9ARCH</name>
<dbReference type="CDD" id="cd00403">
    <property type="entry name" value="Ribosomal_L1"/>
    <property type="match status" value="1"/>
</dbReference>
<dbReference type="GO" id="GO:0003735">
    <property type="term" value="F:structural constituent of ribosome"/>
    <property type="evidence" value="ECO:0007669"/>
    <property type="project" value="InterPro"/>
</dbReference>
<keyword evidence="3" id="KW-0687">Ribonucleoprotein</keyword>
<keyword evidence="2" id="KW-0689">Ribosomal protein</keyword>
<proteinExistence type="inferred from homology"/>
<dbReference type="PANTHER" id="PTHR36427:SF3">
    <property type="entry name" value="LARGE RIBOSOMAL SUBUNIT PROTEIN UL1M"/>
    <property type="match status" value="1"/>
</dbReference>
<sequence>MDRKNVIQALQFCRQFSNKRKFDQSFEMILNFKGIDFKKAENRIELDVKLPHPTGKQGNVKALVFVNDPNFAEEIKSKVARVILATDVPNLKKKDVDLLLRDYNVFLAEGPAILAVAKYLGQQLAPKGKMPKPIQPTVANLEQALRGASTFTKVTNKKGKFMPVIHTMVGKESFQDETVADNFLEIYNSVVNVLPNREGSIKSAMLKLSMGIAVKVGVKYDASSAQSKAPAVAEAKK</sequence>
<dbReference type="PANTHER" id="PTHR36427">
    <property type="entry name" value="54S RIBOSOMAL PROTEIN L1, MITOCHONDRIAL"/>
    <property type="match status" value="1"/>
</dbReference>
<dbReference type="SUPFAM" id="SSF56808">
    <property type="entry name" value="Ribosomal protein L1"/>
    <property type="match status" value="1"/>
</dbReference>
<dbReference type="InterPro" id="IPR016095">
    <property type="entry name" value="Ribosomal_uL1_3-a/b-sand"/>
</dbReference>
<dbReference type="GO" id="GO:0003723">
    <property type="term" value="F:RNA binding"/>
    <property type="evidence" value="ECO:0007669"/>
    <property type="project" value="InterPro"/>
</dbReference>
<dbReference type="Proteomes" id="UP000565078">
    <property type="component" value="Unassembled WGS sequence"/>
</dbReference>
<accession>A0A7J4IX94</accession>
<evidence type="ECO:0000256" key="2">
    <source>
        <dbReference type="ARBA" id="ARBA00022980"/>
    </source>
</evidence>
<evidence type="ECO:0000313" key="4">
    <source>
        <dbReference type="EMBL" id="HIH10102.1"/>
    </source>
</evidence>
<comment type="caution">
    <text evidence="4">The sequence shown here is derived from an EMBL/GenBank/DDBJ whole genome shotgun (WGS) entry which is preliminary data.</text>
</comment>
<evidence type="ECO:0000256" key="3">
    <source>
        <dbReference type="ARBA" id="ARBA00023274"/>
    </source>
</evidence>
<dbReference type="Gene3D" id="3.40.50.790">
    <property type="match status" value="1"/>
</dbReference>
<dbReference type="PIRSF" id="PIRSF002155">
    <property type="entry name" value="Ribosomal_L1"/>
    <property type="match status" value="1"/>
</dbReference>
<dbReference type="GO" id="GO:0015934">
    <property type="term" value="C:large ribosomal subunit"/>
    <property type="evidence" value="ECO:0007669"/>
    <property type="project" value="InterPro"/>
</dbReference>
<comment type="similarity">
    <text evidence="1">Belongs to the universal ribosomal protein uL1 family.</text>
</comment>
<reference evidence="5" key="1">
    <citation type="journal article" date="2020" name="bioRxiv">
        <title>A rank-normalized archaeal taxonomy based on genome phylogeny resolves widespread incomplete and uneven classifications.</title>
        <authorList>
            <person name="Rinke C."/>
            <person name="Chuvochina M."/>
            <person name="Mussig A.J."/>
            <person name="Chaumeil P.-A."/>
            <person name="Waite D.W."/>
            <person name="Whitman W.B."/>
            <person name="Parks D.H."/>
            <person name="Hugenholtz P."/>
        </authorList>
    </citation>
    <scope>NUCLEOTIDE SEQUENCE [LARGE SCALE GENOMIC DNA]</scope>
</reference>
<evidence type="ECO:0008006" key="6">
    <source>
        <dbReference type="Google" id="ProtNLM"/>
    </source>
</evidence>
<dbReference type="InterPro" id="IPR023674">
    <property type="entry name" value="Ribosomal_uL1-like"/>
</dbReference>
<dbReference type="GO" id="GO:0006412">
    <property type="term" value="P:translation"/>
    <property type="evidence" value="ECO:0007669"/>
    <property type="project" value="InterPro"/>
</dbReference>
<protein>
    <recommendedName>
        <fullName evidence="6">50S ribosomal protein L1</fullName>
    </recommendedName>
</protein>
<dbReference type="AlphaFoldDB" id="A0A7J4IX94"/>
<dbReference type="EMBL" id="DUGC01000087">
    <property type="protein sequence ID" value="HIH10102.1"/>
    <property type="molecule type" value="Genomic_DNA"/>
</dbReference>
<dbReference type="Pfam" id="PF00687">
    <property type="entry name" value="Ribosomal_L1"/>
    <property type="match status" value="1"/>
</dbReference>
<organism evidence="4 5">
    <name type="scientific">Candidatus Iainarchaeum sp</name>
    <dbReference type="NCBI Taxonomy" id="3101447"/>
    <lineage>
        <taxon>Archaea</taxon>
        <taxon>Candidatus Iainarchaeota</taxon>
        <taxon>Candidatus Iainarchaeia</taxon>
        <taxon>Candidatus Iainarchaeales</taxon>
        <taxon>Candidatus Iainarchaeaceae</taxon>
        <taxon>Candidatus Iainarchaeum</taxon>
    </lineage>
</organism>
<dbReference type="InterPro" id="IPR028364">
    <property type="entry name" value="Ribosomal_uL1/biogenesis"/>
</dbReference>
<evidence type="ECO:0000313" key="5">
    <source>
        <dbReference type="Proteomes" id="UP000565078"/>
    </source>
</evidence>
<gene>
    <name evidence="4" type="ORF">HA254_05550</name>
</gene>